<evidence type="ECO:0000313" key="5">
    <source>
        <dbReference type="Proteomes" id="UP000008461"/>
    </source>
</evidence>
<dbReference type="InterPro" id="IPR011990">
    <property type="entry name" value="TPR-like_helical_dom_sf"/>
</dbReference>
<feature type="signal peptide" evidence="2">
    <location>
        <begin position="1"/>
        <end position="20"/>
    </location>
</feature>
<dbReference type="SUPFAM" id="SSF48452">
    <property type="entry name" value="TPR-like"/>
    <property type="match status" value="1"/>
</dbReference>
<evidence type="ECO:0000256" key="1">
    <source>
        <dbReference type="SAM" id="MobiDB-lite"/>
    </source>
</evidence>
<keyword evidence="2" id="KW-0732">Signal</keyword>
<dbReference type="SUPFAM" id="SSF110997">
    <property type="entry name" value="Sporulation related repeat"/>
    <property type="match status" value="1"/>
</dbReference>
<accession>F4KWL6</accession>
<dbReference type="Pfam" id="PF07676">
    <property type="entry name" value="PD40"/>
    <property type="match status" value="1"/>
</dbReference>
<organism evidence="4 5">
    <name type="scientific">Haliscomenobacter hydrossis (strain ATCC 27775 / DSM 1100 / LMG 10767 / O)</name>
    <dbReference type="NCBI Taxonomy" id="760192"/>
    <lineage>
        <taxon>Bacteria</taxon>
        <taxon>Pseudomonadati</taxon>
        <taxon>Bacteroidota</taxon>
        <taxon>Saprospiria</taxon>
        <taxon>Saprospirales</taxon>
        <taxon>Haliscomenobacteraceae</taxon>
        <taxon>Haliscomenobacter</taxon>
    </lineage>
</organism>
<dbReference type="Pfam" id="PF05036">
    <property type="entry name" value="SPOR"/>
    <property type="match status" value="1"/>
</dbReference>
<reference key="2">
    <citation type="submission" date="2011-04" db="EMBL/GenBank/DDBJ databases">
        <title>Complete sequence of chromosome of Haliscomenobacter hydrossis DSM 1100.</title>
        <authorList>
            <consortium name="US DOE Joint Genome Institute (JGI-PGF)"/>
            <person name="Lucas S."/>
            <person name="Han J."/>
            <person name="Lapidus A."/>
            <person name="Bruce D."/>
            <person name="Goodwin L."/>
            <person name="Pitluck S."/>
            <person name="Peters L."/>
            <person name="Kyrpides N."/>
            <person name="Mavromatis K."/>
            <person name="Ivanova N."/>
            <person name="Ovchinnikova G."/>
            <person name="Pagani I."/>
            <person name="Daligault H."/>
            <person name="Detter J.C."/>
            <person name="Han C."/>
            <person name="Land M."/>
            <person name="Hauser L."/>
            <person name="Markowitz V."/>
            <person name="Cheng J.-F."/>
            <person name="Hugenholtz P."/>
            <person name="Woyke T."/>
            <person name="Wu D."/>
            <person name="Verbarg S."/>
            <person name="Frueling A."/>
            <person name="Brambilla E."/>
            <person name="Klenk H.-P."/>
            <person name="Eisen J.A."/>
        </authorList>
    </citation>
    <scope>NUCLEOTIDE SEQUENCE</scope>
    <source>
        <strain>DSM 1100</strain>
    </source>
</reference>
<gene>
    <name evidence="4" type="ordered locus">Halhy_3501</name>
</gene>
<evidence type="ECO:0000256" key="2">
    <source>
        <dbReference type="SAM" id="SignalP"/>
    </source>
</evidence>
<protein>
    <submittedName>
        <fullName evidence="4">Sporulation domain-containing protein</fullName>
    </submittedName>
</protein>
<dbReference type="STRING" id="760192.Halhy_3501"/>
<dbReference type="KEGG" id="hhy:Halhy_3501"/>
<dbReference type="GO" id="GO:0042834">
    <property type="term" value="F:peptidoglycan binding"/>
    <property type="evidence" value="ECO:0007669"/>
    <property type="project" value="InterPro"/>
</dbReference>
<name>F4KWL6_HALH1</name>
<feature type="compositionally biased region" description="Low complexity" evidence="1">
    <location>
        <begin position="526"/>
        <end position="535"/>
    </location>
</feature>
<dbReference type="SUPFAM" id="SSF82171">
    <property type="entry name" value="DPP6 N-terminal domain-like"/>
    <property type="match status" value="1"/>
</dbReference>
<sequence length="687" mass="75173">MLKKLVFLLLNFSLICSLNAQTAKKLMRQGEDAFTKGNYVQAADFFEKSWVKGKKPEAVFKAGEAYYLLRNYRKASEAYLNVKDKNDQFPLVGLKYARSLKQDGQYDKASKAFSDFRDNYNGDGKAVLEDIVQSEIQGCELGKLLPAQAQQGIDVNHAGAGINTSDNEFGPLPIDKGLLYFSSTIGGTARIYRSGLADNAWGKGSTPENFPVIQKGQYCHGSLTPDGQRFYFTICDAASNFSNSTTRCEIYVIRKQAAGWSAPEMLPEAINAKGTTATQPNVVQAGGKEILYFASNRTGGRGGMDLWYAERPLSATGNTFSSPINLGSAINTLGDEMTPYFSPGEGVLYFASNGQTSIGGFDIFSSRGELSNWAPADNLGLPYNSPADDYYYIKHSDGEGGFLVSNRIVAGEKLTTKDDDIFEIKNKLLVAKLQGNVFAQETGEPINRYLLTLYEIRADESESILLNREFNASTYDLELLPNRKFRVEITAQGYATGAYTFVTDNPNGQAYGQPLMLVKLGGGVATTNPANNNPTTNPPNTNPGNNPPTGNPNPNYPPNTNPGNNPPPNNYPGANPSGGTYTARGAGPADKEEYATDAPRYEGEYYKIQLVALSNYRSDDKRYTPLTELGNLQTETILSKKMTRVLVATFYTKDDAKRALAAVKKKGFTLAFIVKYNNGERYGRVNL</sequence>
<reference evidence="4 5" key="1">
    <citation type="journal article" date="2011" name="Stand. Genomic Sci.">
        <title>Complete genome sequence of Haliscomenobacter hydrossis type strain (O).</title>
        <authorList>
            <consortium name="US DOE Joint Genome Institute (JGI-PGF)"/>
            <person name="Daligault H."/>
            <person name="Lapidus A."/>
            <person name="Zeytun A."/>
            <person name="Nolan M."/>
            <person name="Lucas S."/>
            <person name="Del Rio T.G."/>
            <person name="Tice H."/>
            <person name="Cheng J.F."/>
            <person name="Tapia R."/>
            <person name="Han C."/>
            <person name="Goodwin L."/>
            <person name="Pitluck S."/>
            <person name="Liolios K."/>
            <person name="Pagani I."/>
            <person name="Ivanova N."/>
            <person name="Huntemann M."/>
            <person name="Mavromatis K."/>
            <person name="Mikhailova N."/>
            <person name="Pati A."/>
            <person name="Chen A."/>
            <person name="Palaniappan K."/>
            <person name="Land M."/>
            <person name="Hauser L."/>
            <person name="Brambilla E.M."/>
            <person name="Rohde M."/>
            <person name="Verbarg S."/>
            <person name="Goker M."/>
            <person name="Bristow J."/>
            <person name="Eisen J.A."/>
            <person name="Markowitz V."/>
            <person name="Hugenholtz P."/>
            <person name="Kyrpides N.C."/>
            <person name="Klenk H.P."/>
            <person name="Woyke T."/>
        </authorList>
    </citation>
    <scope>NUCLEOTIDE SEQUENCE [LARGE SCALE GENOMIC DNA]</scope>
    <source>
        <strain evidence="5">ATCC 27775 / DSM 1100 / LMG 10767 / O</strain>
    </source>
</reference>
<feature type="domain" description="SPOR" evidence="3">
    <location>
        <begin position="600"/>
        <end position="676"/>
    </location>
</feature>
<dbReference type="AlphaFoldDB" id="F4KWL6"/>
<dbReference type="InterPro" id="IPR007730">
    <property type="entry name" value="SPOR-like_dom"/>
</dbReference>
<evidence type="ECO:0000313" key="4">
    <source>
        <dbReference type="EMBL" id="AEE51356.1"/>
    </source>
</evidence>
<dbReference type="InterPro" id="IPR011659">
    <property type="entry name" value="WD40"/>
</dbReference>
<dbReference type="Proteomes" id="UP000008461">
    <property type="component" value="Chromosome"/>
</dbReference>
<feature type="region of interest" description="Disordered" evidence="1">
    <location>
        <begin position="526"/>
        <end position="591"/>
    </location>
</feature>
<dbReference type="eggNOG" id="COG1729">
    <property type="taxonomic scope" value="Bacteria"/>
</dbReference>
<dbReference type="PROSITE" id="PS51724">
    <property type="entry name" value="SPOR"/>
    <property type="match status" value="1"/>
</dbReference>
<keyword evidence="5" id="KW-1185">Reference proteome</keyword>
<dbReference type="OrthoDB" id="1488841at2"/>
<feature type="chain" id="PRO_5003310395" evidence="2">
    <location>
        <begin position="21"/>
        <end position="687"/>
    </location>
</feature>
<dbReference type="RefSeq" id="WP_013765896.1">
    <property type="nucleotide sequence ID" value="NC_015510.1"/>
</dbReference>
<dbReference type="Gene3D" id="1.25.40.10">
    <property type="entry name" value="Tetratricopeptide repeat domain"/>
    <property type="match status" value="1"/>
</dbReference>
<dbReference type="EMBL" id="CP002691">
    <property type="protein sequence ID" value="AEE51356.1"/>
    <property type="molecule type" value="Genomic_DNA"/>
</dbReference>
<dbReference type="HOGENOM" id="CLU_371678_0_0_10"/>
<evidence type="ECO:0000259" key="3">
    <source>
        <dbReference type="PROSITE" id="PS51724"/>
    </source>
</evidence>
<dbReference type="InterPro" id="IPR036680">
    <property type="entry name" value="SPOR-like_sf"/>
</dbReference>
<proteinExistence type="predicted"/>
<feature type="compositionally biased region" description="Pro residues" evidence="1">
    <location>
        <begin position="536"/>
        <end position="570"/>
    </location>
</feature>